<name>A0A2D6LQ04_9ARCH</name>
<dbReference type="SUPFAM" id="SSF54862">
    <property type="entry name" value="4Fe-4S ferredoxins"/>
    <property type="match status" value="1"/>
</dbReference>
<reference evidence="2" key="1">
    <citation type="submission" date="2017-09" db="EMBL/GenBank/DDBJ databases">
        <title>The Reconstruction of 2,631 Draft Metagenome-Assembled Genomes from the Global Oceans.</title>
        <authorList>
            <person name="Tully B.J."/>
            <person name="Graham E.D."/>
            <person name="Heidelberg J.F."/>
        </authorList>
    </citation>
    <scope>NUCLEOTIDE SEQUENCE [LARGE SCALE GENOMIC DNA]</scope>
</reference>
<dbReference type="Pfam" id="PF13459">
    <property type="entry name" value="Fer4_15"/>
    <property type="match status" value="1"/>
</dbReference>
<sequence length="78" mass="8407">MAKFKIIYNRTDCVAAGPCAAVDPDNFEINPEDGKADLIGGKETSPGIWELEIEDDEKANQAVEVCPAAVISVKKIKD</sequence>
<evidence type="ECO:0000313" key="2">
    <source>
        <dbReference type="Proteomes" id="UP000226712"/>
    </source>
</evidence>
<organism evidence="1 2">
    <name type="scientific">Candidatus Iainarchaeum sp</name>
    <dbReference type="NCBI Taxonomy" id="3101447"/>
    <lineage>
        <taxon>Archaea</taxon>
        <taxon>Candidatus Iainarchaeota</taxon>
        <taxon>Candidatus Iainarchaeia</taxon>
        <taxon>Candidatus Iainarchaeales</taxon>
        <taxon>Candidatus Iainarchaeaceae</taxon>
        <taxon>Candidatus Iainarchaeum</taxon>
    </lineage>
</organism>
<dbReference type="AlphaFoldDB" id="A0A2D6LQ04"/>
<proteinExistence type="predicted"/>
<comment type="caution">
    <text evidence="1">The sequence shown here is derived from an EMBL/GenBank/DDBJ whole genome shotgun (WGS) entry which is preliminary data.</text>
</comment>
<dbReference type="Proteomes" id="UP000226712">
    <property type="component" value="Unassembled WGS sequence"/>
</dbReference>
<gene>
    <name evidence="1" type="ORF">CL944_02180</name>
</gene>
<protein>
    <submittedName>
        <fullName evidence="1">Ferredoxin</fullName>
    </submittedName>
</protein>
<dbReference type="Gene3D" id="3.30.70.20">
    <property type="match status" value="1"/>
</dbReference>
<evidence type="ECO:0000313" key="1">
    <source>
        <dbReference type="EMBL" id="MAG18260.1"/>
    </source>
</evidence>
<dbReference type="EMBL" id="NZBD01000015">
    <property type="protein sequence ID" value="MAG18260.1"/>
    <property type="molecule type" value="Genomic_DNA"/>
</dbReference>
<accession>A0A2D6LQ04</accession>